<evidence type="ECO:0000313" key="3">
    <source>
        <dbReference type="Proteomes" id="UP000237889"/>
    </source>
</evidence>
<dbReference type="EMBL" id="CP027668">
    <property type="protein sequence ID" value="AVO46991.1"/>
    <property type="molecule type" value="Genomic_DNA"/>
</dbReference>
<dbReference type="OrthoDB" id="7657788at2"/>
<gene>
    <name evidence="2" type="ORF">C6569_19100</name>
</gene>
<evidence type="ECO:0000259" key="1">
    <source>
        <dbReference type="Pfam" id="PF16917"/>
    </source>
</evidence>
<sequence>MALVTLRAPSTLDLPPGFRAVPLRESGDAFAHACRTAAEEGAGTLVWVRRFDLAEFAVILEPDQPLAEARKAFFMGMNATADAIAALCPPERSVAFAFPDAIRFDGGLVGGGRLGWPKRCAEDEVPDWLVFAASVRVSFSGLMEPGQAPTAAALDEEGFEGVGPAMLVESFARFLLRAVDIVQHQGFAPVVADYVQRLAKDRPGDTLSIAPDGDLIIRPAVGDMERRIGFLAGLTAAAWLDRDTGGPKL</sequence>
<proteinExistence type="predicted"/>
<dbReference type="Proteomes" id="UP000237889">
    <property type="component" value="Chromosome"/>
</dbReference>
<evidence type="ECO:0000313" key="2">
    <source>
        <dbReference type="EMBL" id="AVO46991.1"/>
    </source>
</evidence>
<accession>A0A2S0NGD3</accession>
<dbReference type="InterPro" id="IPR045864">
    <property type="entry name" value="aa-tRNA-synth_II/BPL/LPL"/>
</dbReference>
<dbReference type="RefSeq" id="WP_106750361.1">
    <property type="nucleotide sequence ID" value="NZ_CP027668.1"/>
</dbReference>
<dbReference type="KEGG" id="phr:C6569_19100"/>
<dbReference type="Pfam" id="PF16917">
    <property type="entry name" value="BPL_LplA_LipB_2"/>
    <property type="match status" value="1"/>
</dbReference>
<keyword evidence="3" id="KW-1185">Reference proteome</keyword>
<dbReference type="InterPro" id="IPR004143">
    <property type="entry name" value="BPL_LPL_catalytic"/>
</dbReference>
<dbReference type="Gene3D" id="3.30.930.10">
    <property type="entry name" value="Bira Bifunctional Protein, Domain 2"/>
    <property type="match status" value="1"/>
</dbReference>
<name>A0A2S0NGD3_9HYPH</name>
<feature type="domain" description="BPL/LPL catalytic" evidence="1">
    <location>
        <begin position="14"/>
        <end position="195"/>
    </location>
</feature>
<dbReference type="AlphaFoldDB" id="A0A2S0NGD3"/>
<organism evidence="2 3">
    <name type="scientific">Phreatobacter cathodiphilus</name>
    <dbReference type="NCBI Taxonomy" id="1868589"/>
    <lineage>
        <taxon>Bacteria</taxon>
        <taxon>Pseudomonadati</taxon>
        <taxon>Pseudomonadota</taxon>
        <taxon>Alphaproteobacteria</taxon>
        <taxon>Hyphomicrobiales</taxon>
        <taxon>Phreatobacteraceae</taxon>
        <taxon>Phreatobacter</taxon>
    </lineage>
</organism>
<protein>
    <recommendedName>
        <fullName evidence="1">BPL/LPL catalytic domain-containing protein</fullName>
    </recommendedName>
</protein>
<reference evidence="2 3" key="1">
    <citation type="submission" date="2018-03" db="EMBL/GenBank/DDBJ databases">
        <title>Genome sequencing of Phreatobacter sp.</title>
        <authorList>
            <person name="Kim S.-J."/>
            <person name="Heo J."/>
            <person name="Kwon S.-W."/>
        </authorList>
    </citation>
    <scope>NUCLEOTIDE SEQUENCE [LARGE SCALE GENOMIC DNA]</scope>
    <source>
        <strain evidence="2 3">S-12</strain>
    </source>
</reference>